<dbReference type="SUPFAM" id="SSF53254">
    <property type="entry name" value="Phosphoglycerate mutase-like"/>
    <property type="match status" value="1"/>
</dbReference>
<proteinExistence type="predicted"/>
<organism evidence="2">
    <name type="scientific">Rhizochromulina marina</name>
    <dbReference type="NCBI Taxonomy" id="1034831"/>
    <lineage>
        <taxon>Eukaryota</taxon>
        <taxon>Sar</taxon>
        <taxon>Stramenopiles</taxon>
        <taxon>Ochrophyta</taxon>
        <taxon>Dictyochophyceae</taxon>
        <taxon>Rhizochromulinales</taxon>
        <taxon>Rhizochromulina</taxon>
    </lineage>
</organism>
<evidence type="ECO:0000313" key="2">
    <source>
        <dbReference type="EMBL" id="CAD9666380.1"/>
    </source>
</evidence>
<dbReference type="InterPro" id="IPR050275">
    <property type="entry name" value="PGM_Phosphatase"/>
</dbReference>
<dbReference type="CDD" id="cd07067">
    <property type="entry name" value="HP_PGM_like"/>
    <property type="match status" value="1"/>
</dbReference>
<feature type="region of interest" description="Disordered" evidence="1">
    <location>
        <begin position="503"/>
        <end position="537"/>
    </location>
</feature>
<feature type="compositionally biased region" description="Basic residues" evidence="1">
    <location>
        <begin position="422"/>
        <end position="433"/>
    </location>
</feature>
<feature type="compositionally biased region" description="Basic and acidic residues" evidence="1">
    <location>
        <begin position="403"/>
        <end position="417"/>
    </location>
</feature>
<dbReference type="PANTHER" id="PTHR48100:SF1">
    <property type="entry name" value="HISTIDINE PHOSPHATASE FAMILY PROTEIN-RELATED"/>
    <property type="match status" value="1"/>
</dbReference>
<dbReference type="Pfam" id="PF00300">
    <property type="entry name" value="His_Phos_1"/>
    <property type="match status" value="1"/>
</dbReference>
<feature type="region of interest" description="Disordered" evidence="1">
    <location>
        <begin position="292"/>
        <end position="318"/>
    </location>
</feature>
<dbReference type="AlphaFoldDB" id="A0A7S2RBI2"/>
<name>A0A7S2RBI2_9STRA</name>
<dbReference type="Gene3D" id="3.40.50.1240">
    <property type="entry name" value="Phosphoglycerate mutase-like"/>
    <property type="match status" value="1"/>
</dbReference>
<feature type="compositionally biased region" description="Basic and acidic residues" evidence="1">
    <location>
        <begin position="305"/>
        <end position="314"/>
    </location>
</feature>
<reference evidence="2" key="1">
    <citation type="submission" date="2021-01" db="EMBL/GenBank/DDBJ databases">
        <authorList>
            <person name="Corre E."/>
            <person name="Pelletier E."/>
            <person name="Niang G."/>
            <person name="Scheremetjew M."/>
            <person name="Finn R."/>
            <person name="Kale V."/>
            <person name="Holt S."/>
            <person name="Cochrane G."/>
            <person name="Meng A."/>
            <person name="Brown T."/>
            <person name="Cohen L."/>
        </authorList>
    </citation>
    <scope>NUCLEOTIDE SEQUENCE</scope>
    <source>
        <strain evidence="2">CCMP1243</strain>
    </source>
</reference>
<feature type="region of interest" description="Disordered" evidence="1">
    <location>
        <begin position="398"/>
        <end position="449"/>
    </location>
</feature>
<sequence length="560" mass="60786">MGSAISSSPQRCMSLRNMPKHMRVCRAPGDQVLVHVFGSSRRGGEALCTAFCTMDIDGSQLDGGGFRFREARSAVLFAVPEPQTSDPATAQEAHWETSLDERLFLMRRWGEVQIRFWPVAPLRKTLFLVRHAESEWNAAQAKMDMVNMFKSVDHPLSVKGLQQAQDLAQRIAQAAVTQEARQQQSRRRTKSKSSVVLGAQDRLQFEASFLTAPIFSSPLCRALQTAMVAFHESGHAALKTRGITLLAQSREVKKGVGSLDCVGKVTGPSIHFQAVESLAKAWTTLDVEAVPRGARSRQGGTNETEDTKATKEDEVAAQGEAPVADERFMEYLDLLVESGDAGNRWWTTTFEKKEDWTQRIRDLLTFIELLPEETLIICCHSYLICEIFRHLAPPLLDEEGSTEDARNSVDAGVHEDGATAPRGKKWRKKKAMRQKAQPRGTSLPSSAPSGDLVHLLSRNKLQNCGVVAASLEFSPIHCEDPAHSAASDRNLARSLSGAAALERQGSSLASEGSSPGAGAASALVPGPGAGADSSSHPSPVIEKVELLFSSTLEVKGAKAP</sequence>
<dbReference type="GO" id="GO:0016791">
    <property type="term" value="F:phosphatase activity"/>
    <property type="evidence" value="ECO:0007669"/>
    <property type="project" value="TreeGrafter"/>
</dbReference>
<feature type="compositionally biased region" description="Low complexity" evidence="1">
    <location>
        <begin position="505"/>
        <end position="526"/>
    </location>
</feature>
<feature type="compositionally biased region" description="Polar residues" evidence="1">
    <location>
        <begin position="439"/>
        <end position="448"/>
    </location>
</feature>
<dbReference type="InterPro" id="IPR029033">
    <property type="entry name" value="His_PPase_superfam"/>
</dbReference>
<protein>
    <submittedName>
        <fullName evidence="2">Uncharacterized protein</fullName>
    </submittedName>
</protein>
<dbReference type="PANTHER" id="PTHR48100">
    <property type="entry name" value="BROAD-SPECIFICITY PHOSPHATASE YOR283W-RELATED"/>
    <property type="match status" value="1"/>
</dbReference>
<dbReference type="EMBL" id="HBHJ01004368">
    <property type="protein sequence ID" value="CAD9666380.1"/>
    <property type="molecule type" value="Transcribed_RNA"/>
</dbReference>
<dbReference type="GO" id="GO:0005737">
    <property type="term" value="C:cytoplasm"/>
    <property type="evidence" value="ECO:0007669"/>
    <property type="project" value="TreeGrafter"/>
</dbReference>
<evidence type="ECO:0000256" key="1">
    <source>
        <dbReference type="SAM" id="MobiDB-lite"/>
    </source>
</evidence>
<accession>A0A7S2RBI2</accession>
<dbReference type="InterPro" id="IPR013078">
    <property type="entry name" value="His_Pase_superF_clade-1"/>
</dbReference>
<gene>
    <name evidence="2" type="ORF">RMAR1173_LOCUS2833</name>
</gene>
<dbReference type="SMART" id="SM00855">
    <property type="entry name" value="PGAM"/>
    <property type="match status" value="1"/>
</dbReference>